<gene>
    <name evidence="2" type="primary">pilO</name>
    <name evidence="2" type="ORF">NX780_22710</name>
</gene>
<reference evidence="2 3" key="1">
    <citation type="submission" date="2022-08" db="EMBL/GenBank/DDBJ databases">
        <title>Reclassification of Massilia species as members of the genera Telluria, Duganella, Pseudoduganella, Mokoshia gen. nov. and Zemynaea gen. nov. using orthogonal and non-orthogonal genome-based approaches.</title>
        <authorList>
            <person name="Bowman J.P."/>
        </authorList>
    </citation>
    <scope>NUCLEOTIDE SEQUENCE [LARGE SCALE GENOMIC DNA]</scope>
    <source>
        <strain evidence="2 3">JCM 31661</strain>
    </source>
</reference>
<dbReference type="Gene3D" id="3.30.70.60">
    <property type="match status" value="1"/>
</dbReference>
<comment type="caution">
    <text evidence="2">The sequence shown here is derived from an EMBL/GenBank/DDBJ whole genome shotgun (WGS) entry which is preliminary data.</text>
</comment>
<dbReference type="Proteomes" id="UP001206572">
    <property type="component" value="Unassembled WGS sequence"/>
</dbReference>
<accession>A0ABT2ATY9</accession>
<dbReference type="RefSeq" id="WP_258830166.1">
    <property type="nucleotide sequence ID" value="NZ_JANUHA010000024.1"/>
</dbReference>
<dbReference type="PANTHER" id="PTHR39555:SF1">
    <property type="entry name" value="TYPE IV PILUS INNER MEMBRANE COMPONENT PILO"/>
    <property type="match status" value="1"/>
</dbReference>
<keyword evidence="3" id="KW-1185">Reference proteome</keyword>
<keyword evidence="1" id="KW-0812">Transmembrane</keyword>
<evidence type="ECO:0000256" key="1">
    <source>
        <dbReference type="SAM" id="Phobius"/>
    </source>
</evidence>
<keyword evidence="1" id="KW-1133">Transmembrane helix</keyword>
<dbReference type="PANTHER" id="PTHR39555">
    <property type="entry name" value="FIMBRIAL ASSEMBLY PROTEIN PILO-LIKE PROTEIN-RELATED"/>
    <property type="match status" value="1"/>
</dbReference>
<dbReference type="PIRSF" id="PIRSF016482">
    <property type="entry name" value="PilO"/>
    <property type="match status" value="1"/>
</dbReference>
<organism evidence="2 3">
    <name type="scientific">Massilia agri</name>
    <dbReference type="NCBI Taxonomy" id="1886785"/>
    <lineage>
        <taxon>Bacteria</taxon>
        <taxon>Pseudomonadati</taxon>
        <taxon>Pseudomonadota</taxon>
        <taxon>Betaproteobacteria</taxon>
        <taxon>Burkholderiales</taxon>
        <taxon>Oxalobacteraceae</taxon>
        <taxon>Telluria group</taxon>
        <taxon>Massilia</taxon>
    </lineage>
</organism>
<protein>
    <submittedName>
        <fullName evidence="2">Type 4a pilus biogenesis protein PilO</fullName>
    </submittedName>
</protein>
<proteinExistence type="predicted"/>
<keyword evidence="1" id="KW-0472">Membrane</keyword>
<dbReference type="InterPro" id="IPR014717">
    <property type="entry name" value="Transl_elong_EF1B/ribsomal_bS6"/>
</dbReference>
<dbReference type="EMBL" id="JANUHA010000024">
    <property type="protein sequence ID" value="MCS0599163.1"/>
    <property type="molecule type" value="Genomic_DNA"/>
</dbReference>
<dbReference type="InterPro" id="IPR007445">
    <property type="entry name" value="PilO"/>
</dbReference>
<evidence type="ECO:0000313" key="3">
    <source>
        <dbReference type="Proteomes" id="UP001206572"/>
    </source>
</evidence>
<dbReference type="Pfam" id="PF04350">
    <property type="entry name" value="PilO"/>
    <property type="match status" value="1"/>
</dbReference>
<sequence>MNIDLKDLGSQLAAQFQDLQGRQPGQWPLAPRLLCAAGVMAFVTGLGYFFYWSGQFETQEQGAAEEVRLRDEYRMKMAQAINLEALQAQKAQVDMYVERLEKQLPSKSEMADLLSDINQAGVGRGLQFELFKPGAEVVRDYYAEQPIDVKVTGKYNDVGAFAADMANLPRIVTLNNMAVSTKDGVLQLEAVAKTFRYLDPEEIAAQKKKAREEKMKKKGGA</sequence>
<evidence type="ECO:0000313" key="2">
    <source>
        <dbReference type="EMBL" id="MCS0599163.1"/>
    </source>
</evidence>
<feature type="transmembrane region" description="Helical" evidence="1">
    <location>
        <begin position="29"/>
        <end position="51"/>
    </location>
</feature>
<name>A0ABT2ATY9_9BURK</name>